<dbReference type="InterPro" id="IPR029060">
    <property type="entry name" value="PIN-like_dom_sf"/>
</dbReference>
<dbReference type="RefSeq" id="WP_311424010.1">
    <property type="nucleotide sequence ID" value="NZ_JAVREH010000023.1"/>
</dbReference>
<keyword evidence="4" id="KW-0238">DNA-binding</keyword>
<evidence type="ECO:0000256" key="5">
    <source>
        <dbReference type="ARBA" id="ARBA00049957"/>
    </source>
</evidence>
<dbReference type="Pfam" id="PF02739">
    <property type="entry name" value="5_3_exonuc_N"/>
    <property type="match status" value="1"/>
</dbReference>
<dbReference type="Pfam" id="PF01367">
    <property type="entry name" value="5_3_exonuc"/>
    <property type="match status" value="1"/>
</dbReference>
<dbReference type="InterPro" id="IPR020046">
    <property type="entry name" value="5-3_exonucl_a-hlix_arch_N"/>
</dbReference>
<dbReference type="SUPFAM" id="SSF47807">
    <property type="entry name" value="5' to 3' exonuclease, C-terminal subdomain"/>
    <property type="match status" value="1"/>
</dbReference>
<comment type="function">
    <text evidence="5">5'-3' exonuclease acting preferentially on double-stranded DNA.</text>
</comment>
<sequence>MPEAKRVMLLDSASLYFRAFYGVPESVTAPDGMPVNAVRGFTDMVSTLITRYRPTDFVACLDYDWRPAFRVDLVPSYKAHRVMTETADGEPDVEETPDLLAPQVPVLLEVLKAAGLCSVGAAGFEADDVIATLAHRHDQRGELVDVVSGDRDLIDLTTERVRVLYTGKGIAKIVEFTPDEVRQQYGVPAEHYADFAILRGDPSDGLPGVAGIGVKTAAIVVSEFGPIEQIVAAAESGDKAMSASVRAKVLAARDYLAVAPAVVRGRQDVPVPELDTAIPAAPADLDMLAALAEQFGIGSATGRLTTALEKLASLR</sequence>
<dbReference type="InterPro" id="IPR020045">
    <property type="entry name" value="DNA_polI_H3TH"/>
</dbReference>
<dbReference type="Gene3D" id="1.10.150.20">
    <property type="entry name" value="5' to 3' exonuclease, C-terminal subdomain"/>
    <property type="match status" value="1"/>
</dbReference>
<evidence type="ECO:0000313" key="8">
    <source>
        <dbReference type="EMBL" id="MDT0262865.1"/>
    </source>
</evidence>
<dbReference type="EMBL" id="JAVREH010000023">
    <property type="protein sequence ID" value="MDT0262865.1"/>
    <property type="molecule type" value="Genomic_DNA"/>
</dbReference>
<reference evidence="9" key="1">
    <citation type="submission" date="2023-07" db="EMBL/GenBank/DDBJ databases">
        <title>30 novel species of actinomycetes from the DSMZ collection.</title>
        <authorList>
            <person name="Nouioui I."/>
        </authorList>
    </citation>
    <scope>NUCLEOTIDE SEQUENCE [LARGE SCALE GENOMIC DNA]</scope>
    <source>
        <strain evidence="9">DSM 44399</strain>
    </source>
</reference>
<protein>
    <recommendedName>
        <fullName evidence="6">5'-3' exonuclease</fullName>
    </recommendedName>
</protein>
<dbReference type="Proteomes" id="UP001183176">
    <property type="component" value="Unassembled WGS sequence"/>
</dbReference>
<gene>
    <name evidence="8" type="ORF">RM423_15825</name>
</gene>
<dbReference type="SMART" id="SM00279">
    <property type="entry name" value="HhH2"/>
    <property type="match status" value="1"/>
</dbReference>
<dbReference type="InterPro" id="IPR008918">
    <property type="entry name" value="HhH2"/>
</dbReference>
<keyword evidence="3 8" id="KW-0269">Exonuclease</keyword>
<evidence type="ECO:0000313" key="9">
    <source>
        <dbReference type="Proteomes" id="UP001183176"/>
    </source>
</evidence>
<organism evidence="8 9">
    <name type="scientific">Jatrophihabitans lederbergiae</name>
    <dbReference type="NCBI Taxonomy" id="3075547"/>
    <lineage>
        <taxon>Bacteria</taxon>
        <taxon>Bacillati</taxon>
        <taxon>Actinomycetota</taxon>
        <taxon>Actinomycetes</taxon>
        <taxon>Jatrophihabitantales</taxon>
        <taxon>Jatrophihabitantaceae</taxon>
        <taxon>Jatrophihabitans</taxon>
    </lineage>
</organism>
<keyword evidence="1" id="KW-0540">Nuclease</keyword>
<dbReference type="SUPFAM" id="SSF88723">
    <property type="entry name" value="PIN domain-like"/>
    <property type="match status" value="1"/>
</dbReference>
<dbReference type="InterPro" id="IPR038969">
    <property type="entry name" value="FEN"/>
</dbReference>
<dbReference type="InterPro" id="IPR002421">
    <property type="entry name" value="5-3_exonuclease"/>
</dbReference>
<dbReference type="GO" id="GO:0004527">
    <property type="term" value="F:exonuclease activity"/>
    <property type="evidence" value="ECO:0007669"/>
    <property type="project" value="UniProtKB-KW"/>
</dbReference>
<evidence type="ECO:0000256" key="2">
    <source>
        <dbReference type="ARBA" id="ARBA00022801"/>
    </source>
</evidence>
<name>A0ABU2JD20_9ACTN</name>
<dbReference type="CDD" id="cd09898">
    <property type="entry name" value="H3TH_53EXO"/>
    <property type="match status" value="1"/>
</dbReference>
<keyword evidence="9" id="KW-1185">Reference proteome</keyword>
<comment type="caution">
    <text evidence="8">The sequence shown here is derived from an EMBL/GenBank/DDBJ whole genome shotgun (WGS) entry which is preliminary data.</text>
</comment>
<evidence type="ECO:0000256" key="3">
    <source>
        <dbReference type="ARBA" id="ARBA00022839"/>
    </source>
</evidence>
<evidence type="ECO:0000256" key="4">
    <source>
        <dbReference type="ARBA" id="ARBA00023125"/>
    </source>
</evidence>
<keyword evidence="2" id="KW-0378">Hydrolase</keyword>
<evidence type="ECO:0000256" key="6">
    <source>
        <dbReference type="ARBA" id="ARBA00050026"/>
    </source>
</evidence>
<feature type="domain" description="5'-3' exonuclease" evidence="7">
    <location>
        <begin position="5"/>
        <end position="279"/>
    </location>
</feature>
<evidence type="ECO:0000259" key="7">
    <source>
        <dbReference type="SMART" id="SM00475"/>
    </source>
</evidence>
<dbReference type="InterPro" id="IPR036279">
    <property type="entry name" value="5-3_exonuclease_C_sf"/>
</dbReference>
<accession>A0ABU2JD20</accession>
<dbReference type="PANTHER" id="PTHR42646">
    <property type="entry name" value="FLAP ENDONUCLEASE XNI"/>
    <property type="match status" value="1"/>
</dbReference>
<dbReference type="PANTHER" id="PTHR42646:SF2">
    <property type="entry name" value="5'-3' EXONUCLEASE FAMILY PROTEIN"/>
    <property type="match status" value="1"/>
</dbReference>
<dbReference type="Gene3D" id="3.40.50.1010">
    <property type="entry name" value="5'-nuclease"/>
    <property type="match status" value="1"/>
</dbReference>
<proteinExistence type="predicted"/>
<evidence type="ECO:0000256" key="1">
    <source>
        <dbReference type="ARBA" id="ARBA00022722"/>
    </source>
</evidence>
<dbReference type="SMART" id="SM00475">
    <property type="entry name" value="53EXOc"/>
    <property type="match status" value="1"/>
</dbReference>
<dbReference type="CDD" id="cd09859">
    <property type="entry name" value="PIN_53EXO"/>
    <property type="match status" value="1"/>
</dbReference>